<dbReference type="OrthoDB" id="7595472at2"/>
<organism evidence="1 2">
    <name type="scientific">Novosphingobium taihuense</name>
    <dbReference type="NCBI Taxonomy" id="260085"/>
    <lineage>
        <taxon>Bacteria</taxon>
        <taxon>Pseudomonadati</taxon>
        <taxon>Pseudomonadota</taxon>
        <taxon>Alphaproteobacteria</taxon>
        <taxon>Sphingomonadales</taxon>
        <taxon>Sphingomonadaceae</taxon>
        <taxon>Novosphingobium</taxon>
    </lineage>
</organism>
<name>A0A7W7AAD6_9SPHN</name>
<dbReference type="Proteomes" id="UP000538566">
    <property type="component" value="Unassembled WGS sequence"/>
</dbReference>
<reference evidence="1 2" key="1">
    <citation type="submission" date="2020-08" db="EMBL/GenBank/DDBJ databases">
        <title>Genomic Encyclopedia of Type Strains, Phase IV (KMG-IV): sequencing the most valuable type-strain genomes for metagenomic binning, comparative biology and taxonomic classification.</title>
        <authorList>
            <person name="Goeker M."/>
        </authorList>
    </citation>
    <scope>NUCLEOTIDE SEQUENCE [LARGE SCALE GENOMIC DNA]</scope>
    <source>
        <strain evidence="1 2">DSM 17507</strain>
    </source>
</reference>
<proteinExistence type="predicted"/>
<protein>
    <submittedName>
        <fullName evidence="1">Uncharacterized protein</fullName>
    </submittedName>
</protein>
<dbReference type="EMBL" id="JACHOA010000001">
    <property type="protein sequence ID" value="MBB4612734.1"/>
    <property type="molecule type" value="Genomic_DNA"/>
</dbReference>
<gene>
    <name evidence="1" type="ORF">GGR37_000980</name>
</gene>
<sequence>MSTSDRVVDILTQEGGYKPLPKPFKVGSQSFDFTHALVAGERANDLVIVIELRGDTADEAVIRKVFALTRALDVQRSKRPVTAVLTSGQPRSETVQSISRVCRVLPVGAPAGPDAVEAVRDWLSVLLPLTQPPAVDTMLDWEGDLRAVTPDTEKGPLIDALVAAATRGKAAVEAVLANDITASVKAVLDDEGDGQ</sequence>
<keyword evidence="2" id="KW-1185">Reference proteome</keyword>
<dbReference type="AlphaFoldDB" id="A0A7W7AAD6"/>
<dbReference type="RefSeq" id="WP_144901102.1">
    <property type="nucleotide sequence ID" value="NZ_JACHOA010000001.1"/>
</dbReference>
<accession>A0A7W7AAD6</accession>
<evidence type="ECO:0000313" key="1">
    <source>
        <dbReference type="EMBL" id="MBB4612734.1"/>
    </source>
</evidence>
<comment type="caution">
    <text evidence="1">The sequence shown here is derived from an EMBL/GenBank/DDBJ whole genome shotgun (WGS) entry which is preliminary data.</text>
</comment>
<evidence type="ECO:0000313" key="2">
    <source>
        <dbReference type="Proteomes" id="UP000538566"/>
    </source>
</evidence>